<dbReference type="RefSeq" id="WP_147022183.1">
    <property type="nucleotide sequence ID" value="NZ_BJYU01000084.1"/>
</dbReference>
<dbReference type="AlphaFoldDB" id="A0A512BYT9"/>
<keyword evidence="2" id="KW-1185">Reference proteome</keyword>
<reference evidence="1 2" key="1">
    <citation type="submission" date="2019-07" db="EMBL/GenBank/DDBJ databases">
        <title>Whole genome shotgun sequence of Microvirga aerophila NBRC 106136.</title>
        <authorList>
            <person name="Hosoyama A."/>
            <person name="Uohara A."/>
            <person name="Ohji S."/>
            <person name="Ichikawa N."/>
        </authorList>
    </citation>
    <scope>NUCLEOTIDE SEQUENCE [LARGE SCALE GENOMIC DNA]</scope>
    <source>
        <strain evidence="1 2">NBRC 106136</strain>
    </source>
</reference>
<evidence type="ECO:0000313" key="2">
    <source>
        <dbReference type="Proteomes" id="UP000321085"/>
    </source>
</evidence>
<dbReference type="Proteomes" id="UP000321085">
    <property type="component" value="Unassembled WGS sequence"/>
</dbReference>
<protein>
    <submittedName>
        <fullName evidence="1">Uncharacterized protein</fullName>
    </submittedName>
</protein>
<name>A0A512BYT9_9HYPH</name>
<sequence length="85" mass="9702">MTYSLIQLASGSYDVVLDGEIIASVVRVKTQQGAIWYAELLEDLPAEKRPQPFREIEHQFGSLEDICAWLGHPTVTQIRRDPWMS</sequence>
<accession>A0A512BYT9</accession>
<dbReference type="EMBL" id="BJYU01000084">
    <property type="protein sequence ID" value="GEO17007.1"/>
    <property type="molecule type" value="Genomic_DNA"/>
</dbReference>
<gene>
    <name evidence="1" type="ORF">MAE02_47030</name>
</gene>
<evidence type="ECO:0000313" key="1">
    <source>
        <dbReference type="EMBL" id="GEO17007.1"/>
    </source>
</evidence>
<comment type="caution">
    <text evidence="1">The sequence shown here is derived from an EMBL/GenBank/DDBJ whole genome shotgun (WGS) entry which is preliminary data.</text>
</comment>
<proteinExistence type="predicted"/>
<organism evidence="1 2">
    <name type="scientific">Microvirga aerophila</name>
    <dbReference type="NCBI Taxonomy" id="670291"/>
    <lineage>
        <taxon>Bacteria</taxon>
        <taxon>Pseudomonadati</taxon>
        <taxon>Pseudomonadota</taxon>
        <taxon>Alphaproteobacteria</taxon>
        <taxon>Hyphomicrobiales</taxon>
        <taxon>Methylobacteriaceae</taxon>
        <taxon>Microvirga</taxon>
    </lineage>
</organism>